<keyword evidence="1" id="KW-0732">Signal</keyword>
<dbReference type="STRING" id="268505.A0A2A9P7X7"/>
<protein>
    <submittedName>
        <fullName evidence="2">Uncharacterized protein</fullName>
    </submittedName>
</protein>
<evidence type="ECO:0000313" key="2">
    <source>
        <dbReference type="EMBL" id="PFH56982.1"/>
    </source>
</evidence>
<name>A0A2A9P7X7_OPHUN</name>
<feature type="chain" id="PRO_5013015865" evidence="1">
    <location>
        <begin position="22"/>
        <end position="109"/>
    </location>
</feature>
<reference evidence="2 3" key="2">
    <citation type="journal article" date="2017" name="Sci. Rep.">
        <title>Ant-infecting Ophiocordyceps genomes reveal a high diversity of potential behavioral manipulation genes and a possible major role for enterotoxins.</title>
        <authorList>
            <person name="de Bekker C."/>
            <person name="Ohm R.A."/>
            <person name="Evans H.C."/>
            <person name="Brachmann A."/>
            <person name="Hughes D.P."/>
        </authorList>
    </citation>
    <scope>NUCLEOTIDE SEQUENCE [LARGE SCALE GENOMIC DNA]</scope>
    <source>
        <strain evidence="2 3">SC16a</strain>
    </source>
</reference>
<dbReference type="EMBL" id="LAZP02000475">
    <property type="protein sequence ID" value="PFH56982.1"/>
    <property type="molecule type" value="Genomic_DNA"/>
</dbReference>
<comment type="caution">
    <text evidence="2">The sequence shown here is derived from an EMBL/GenBank/DDBJ whole genome shotgun (WGS) entry which is preliminary data.</text>
</comment>
<evidence type="ECO:0000313" key="3">
    <source>
        <dbReference type="Proteomes" id="UP000037136"/>
    </source>
</evidence>
<dbReference type="AlphaFoldDB" id="A0A2A9P7X7"/>
<accession>A0A2A9P7X7</accession>
<proteinExistence type="predicted"/>
<reference evidence="2 3" key="1">
    <citation type="journal article" date="2015" name="BMC Genomics">
        <title>Gene expression during zombie ant biting behavior reflects the complexity underlying fungal parasitic behavioral manipulation.</title>
        <authorList>
            <person name="de Bekker C."/>
            <person name="Ohm R.A."/>
            <person name="Loreto R.G."/>
            <person name="Sebastian A."/>
            <person name="Albert I."/>
            <person name="Merrow M."/>
            <person name="Brachmann A."/>
            <person name="Hughes D.P."/>
        </authorList>
    </citation>
    <scope>NUCLEOTIDE SEQUENCE [LARGE SCALE GENOMIC DNA]</scope>
    <source>
        <strain evidence="2 3">SC16a</strain>
    </source>
</reference>
<dbReference type="OrthoDB" id="4843554at2759"/>
<organism evidence="2 3">
    <name type="scientific">Ophiocordyceps unilateralis</name>
    <name type="common">Zombie-ant fungus</name>
    <name type="synonym">Torrubia unilateralis</name>
    <dbReference type="NCBI Taxonomy" id="268505"/>
    <lineage>
        <taxon>Eukaryota</taxon>
        <taxon>Fungi</taxon>
        <taxon>Dikarya</taxon>
        <taxon>Ascomycota</taxon>
        <taxon>Pezizomycotina</taxon>
        <taxon>Sordariomycetes</taxon>
        <taxon>Hypocreomycetidae</taxon>
        <taxon>Hypocreales</taxon>
        <taxon>Ophiocordycipitaceae</taxon>
        <taxon>Ophiocordyceps</taxon>
    </lineage>
</organism>
<evidence type="ECO:0000256" key="1">
    <source>
        <dbReference type="SAM" id="SignalP"/>
    </source>
</evidence>
<dbReference type="Proteomes" id="UP000037136">
    <property type="component" value="Unassembled WGS sequence"/>
</dbReference>
<gene>
    <name evidence="2" type="ORF">XA68_15672</name>
</gene>
<feature type="signal peptide" evidence="1">
    <location>
        <begin position="1"/>
        <end position="21"/>
    </location>
</feature>
<keyword evidence="3" id="KW-1185">Reference proteome</keyword>
<sequence>MKHRRRKLVLAAATLLLGAQARIELDMDQVPDECSAMCKPIGTLTQSCDTKLPDGTDADEKLLEAQCVCTNKSFDVQAVTGLCAGCLRQEVTKATKTDEKKKLQISNQG</sequence>